<evidence type="ECO:0000313" key="8">
    <source>
        <dbReference type="EMBL" id="SNS80215.1"/>
    </source>
</evidence>
<dbReference type="InterPro" id="IPR022907">
    <property type="entry name" value="VapC_family"/>
</dbReference>
<sequence length="141" mass="15345">MLVDANLLLYAVNSAAPQHETARAWWEAALSGAGRVGLPWQTIGAFVRITTHPRVIRRPLAAEEAWSYVAEWLDVDVVWIPPATERTAGILGDLLRRTGATGNLVPDAQLAALAIEHGVAVATADTDFARFPDVRWINPLD</sequence>
<dbReference type="SUPFAM" id="SSF88723">
    <property type="entry name" value="PIN domain-like"/>
    <property type="match status" value="1"/>
</dbReference>
<keyword evidence="2 6" id="KW-0540">Nuclease</keyword>
<dbReference type="GO" id="GO:0004540">
    <property type="term" value="F:RNA nuclease activity"/>
    <property type="evidence" value="ECO:0007669"/>
    <property type="project" value="InterPro"/>
</dbReference>
<dbReference type="EC" id="3.1.-.-" evidence="6"/>
<dbReference type="Proteomes" id="UP000198386">
    <property type="component" value="Unassembled WGS sequence"/>
</dbReference>
<feature type="binding site" evidence="6">
    <location>
        <position position="107"/>
    </location>
    <ligand>
        <name>Mg(2+)</name>
        <dbReference type="ChEBI" id="CHEBI:18420"/>
    </ligand>
</feature>
<evidence type="ECO:0000256" key="6">
    <source>
        <dbReference type="HAMAP-Rule" id="MF_00265"/>
    </source>
</evidence>
<dbReference type="OrthoDB" id="556169at2"/>
<dbReference type="GO" id="GO:0045926">
    <property type="term" value="P:negative regulation of growth"/>
    <property type="evidence" value="ECO:0007669"/>
    <property type="project" value="UniProtKB-ARBA"/>
</dbReference>
<evidence type="ECO:0000256" key="4">
    <source>
        <dbReference type="ARBA" id="ARBA00022801"/>
    </source>
</evidence>
<evidence type="ECO:0000259" key="7">
    <source>
        <dbReference type="Pfam" id="PF01850"/>
    </source>
</evidence>
<dbReference type="AlphaFoldDB" id="A0A239HGE5"/>
<name>A0A239HGE5_9ACTN</name>
<protein>
    <recommendedName>
        <fullName evidence="6">Ribonuclease VapC</fullName>
        <shortName evidence="6">RNase VapC</shortName>
        <ecNumber evidence="6">3.1.-.-</ecNumber>
    </recommendedName>
    <alternativeName>
        <fullName evidence="6">Toxin VapC</fullName>
    </alternativeName>
</protein>
<feature type="binding site" evidence="6">
    <location>
        <position position="4"/>
    </location>
    <ligand>
        <name>Mg(2+)</name>
        <dbReference type="ChEBI" id="CHEBI:18420"/>
    </ligand>
</feature>
<evidence type="ECO:0000256" key="1">
    <source>
        <dbReference type="ARBA" id="ARBA00022649"/>
    </source>
</evidence>
<evidence type="ECO:0000256" key="5">
    <source>
        <dbReference type="ARBA" id="ARBA00022842"/>
    </source>
</evidence>
<proteinExistence type="inferred from homology"/>
<organism evidence="8 9">
    <name type="scientific">Geodermatophilus saharensis</name>
    <dbReference type="NCBI Taxonomy" id="1137994"/>
    <lineage>
        <taxon>Bacteria</taxon>
        <taxon>Bacillati</taxon>
        <taxon>Actinomycetota</taxon>
        <taxon>Actinomycetes</taxon>
        <taxon>Geodermatophilales</taxon>
        <taxon>Geodermatophilaceae</taxon>
        <taxon>Geodermatophilus</taxon>
    </lineage>
</organism>
<evidence type="ECO:0000256" key="2">
    <source>
        <dbReference type="ARBA" id="ARBA00022722"/>
    </source>
</evidence>
<dbReference type="InterPro" id="IPR002716">
    <property type="entry name" value="PIN_dom"/>
</dbReference>
<dbReference type="GO" id="GO:0000287">
    <property type="term" value="F:magnesium ion binding"/>
    <property type="evidence" value="ECO:0007669"/>
    <property type="project" value="UniProtKB-UniRule"/>
</dbReference>
<dbReference type="InterPro" id="IPR006226">
    <property type="entry name" value="Mtu_PIN"/>
</dbReference>
<comment type="cofactor">
    <cofactor evidence="6">
        <name>Mg(2+)</name>
        <dbReference type="ChEBI" id="CHEBI:18420"/>
    </cofactor>
</comment>
<keyword evidence="3 6" id="KW-0479">Metal-binding</keyword>
<reference evidence="9" key="1">
    <citation type="submission" date="2017-06" db="EMBL/GenBank/DDBJ databases">
        <authorList>
            <person name="Varghese N."/>
            <person name="Submissions S."/>
        </authorList>
    </citation>
    <scope>NUCLEOTIDE SEQUENCE [LARGE SCALE GENOMIC DNA]</scope>
    <source>
        <strain evidence="9">DSM 45423</strain>
    </source>
</reference>
<evidence type="ECO:0000256" key="3">
    <source>
        <dbReference type="ARBA" id="ARBA00022723"/>
    </source>
</evidence>
<comment type="similarity">
    <text evidence="6">Belongs to the PINc/VapC protein family.</text>
</comment>
<feature type="domain" description="PIN" evidence="7">
    <location>
        <begin position="1"/>
        <end position="132"/>
    </location>
</feature>
<keyword evidence="9" id="KW-1185">Reference proteome</keyword>
<dbReference type="GO" id="GO:0016788">
    <property type="term" value="F:hydrolase activity, acting on ester bonds"/>
    <property type="evidence" value="ECO:0007669"/>
    <property type="project" value="InterPro"/>
</dbReference>
<gene>
    <name evidence="6" type="primary">vapC</name>
    <name evidence="8" type="ORF">SAMN04488107_3851</name>
</gene>
<dbReference type="Pfam" id="PF01850">
    <property type="entry name" value="PIN"/>
    <property type="match status" value="1"/>
</dbReference>
<evidence type="ECO:0000313" key="9">
    <source>
        <dbReference type="Proteomes" id="UP000198386"/>
    </source>
</evidence>
<comment type="function">
    <text evidence="6">Toxic component of a toxin-antitoxin (TA) system. An RNase.</text>
</comment>
<dbReference type="GO" id="GO:0090729">
    <property type="term" value="F:toxin activity"/>
    <property type="evidence" value="ECO:0007669"/>
    <property type="project" value="UniProtKB-KW"/>
</dbReference>
<dbReference type="EMBL" id="FZOH01000008">
    <property type="protein sequence ID" value="SNS80215.1"/>
    <property type="molecule type" value="Genomic_DNA"/>
</dbReference>
<keyword evidence="4 6" id="KW-0378">Hydrolase</keyword>
<keyword evidence="6" id="KW-0800">Toxin</keyword>
<dbReference type="NCBIfam" id="TIGR00028">
    <property type="entry name" value="Mtu_PIN_fam"/>
    <property type="match status" value="1"/>
</dbReference>
<keyword evidence="5 6" id="KW-0460">Magnesium</keyword>
<accession>A0A239HGE5</accession>
<dbReference type="Gene3D" id="3.40.50.1010">
    <property type="entry name" value="5'-nuclease"/>
    <property type="match status" value="1"/>
</dbReference>
<dbReference type="RefSeq" id="WP_089405486.1">
    <property type="nucleotide sequence ID" value="NZ_FZOH01000008.1"/>
</dbReference>
<dbReference type="InterPro" id="IPR029060">
    <property type="entry name" value="PIN-like_dom_sf"/>
</dbReference>
<keyword evidence="1 6" id="KW-1277">Toxin-antitoxin system</keyword>
<dbReference type="HAMAP" id="MF_00265">
    <property type="entry name" value="VapC_Nob1"/>
    <property type="match status" value="1"/>
</dbReference>